<evidence type="ECO:0000256" key="1">
    <source>
        <dbReference type="SAM" id="MobiDB-lite"/>
    </source>
</evidence>
<evidence type="ECO:0000313" key="3">
    <source>
        <dbReference type="Proteomes" id="UP000186817"/>
    </source>
</evidence>
<comment type="caution">
    <text evidence="2">The sequence shown here is derived from an EMBL/GenBank/DDBJ whole genome shotgun (WGS) entry which is preliminary data.</text>
</comment>
<dbReference type="EMBL" id="LSRX01000520">
    <property type="protein sequence ID" value="OLP94970.1"/>
    <property type="molecule type" value="Genomic_DNA"/>
</dbReference>
<protein>
    <submittedName>
        <fullName evidence="2">Uncharacterized protein</fullName>
    </submittedName>
</protein>
<keyword evidence="3" id="KW-1185">Reference proteome</keyword>
<evidence type="ECO:0000313" key="2">
    <source>
        <dbReference type="EMBL" id="OLP94970.1"/>
    </source>
</evidence>
<proteinExistence type="predicted"/>
<feature type="region of interest" description="Disordered" evidence="1">
    <location>
        <begin position="89"/>
        <end position="118"/>
    </location>
</feature>
<gene>
    <name evidence="2" type="ORF">AK812_SmicGene22932</name>
</gene>
<dbReference type="OrthoDB" id="425672at2759"/>
<accession>A0A1Q9DIK4</accession>
<dbReference type="Proteomes" id="UP000186817">
    <property type="component" value="Unassembled WGS sequence"/>
</dbReference>
<dbReference type="AlphaFoldDB" id="A0A1Q9DIK4"/>
<organism evidence="2 3">
    <name type="scientific">Symbiodinium microadriaticum</name>
    <name type="common">Dinoflagellate</name>
    <name type="synonym">Zooxanthella microadriatica</name>
    <dbReference type="NCBI Taxonomy" id="2951"/>
    <lineage>
        <taxon>Eukaryota</taxon>
        <taxon>Sar</taxon>
        <taxon>Alveolata</taxon>
        <taxon>Dinophyceae</taxon>
        <taxon>Suessiales</taxon>
        <taxon>Symbiodiniaceae</taxon>
        <taxon>Symbiodinium</taxon>
    </lineage>
</organism>
<name>A0A1Q9DIK4_SYMMI</name>
<sequence length="444" mass="48294">MESFLSLARKVEEVEMSLSWRASRRRSGRCTDASRQVPSASLLTTTCGRIARLSAAVPKKQVTEDPVAVEAKRSQIPKSCCRSLACLSQSRPPPPALTSIRGRGRLAQEGPDGQRRWKSDALASASAARRGSRSHSCLEDMLCKVRFLLRELLAHAGLAAVCRGGRDVAKSLKTSTHALAPTPACSRRTEMLPLPPIAMDLPKARWPPRCDSSLRRARHRSQTPGVLCHSDSGRPRPQSTIPSYCVTCVQAVLAGTDTVNMFADRLDIMNIAARRSRRRTERQTGPLAYQPGAYMPDKQAFHYATLLLDSACRADQLALESGSLSRAAQHGKFLHAAAIVPGVGTVAQISRSRSKHRCGNFAGRVTPCDLACVPTVSIHAMAMLLWFWLLEQPSHGEHKSAEDVPPIGSSSGVTLLCTWNWPVLGVETGAECISRLKQALLKES</sequence>
<reference evidence="2 3" key="1">
    <citation type="submission" date="2016-02" db="EMBL/GenBank/DDBJ databases">
        <title>Genome analysis of coral dinoflagellate symbionts highlights evolutionary adaptations to a symbiotic lifestyle.</title>
        <authorList>
            <person name="Aranda M."/>
            <person name="Li Y."/>
            <person name="Liew Y.J."/>
            <person name="Baumgarten S."/>
            <person name="Simakov O."/>
            <person name="Wilson M."/>
            <person name="Piel J."/>
            <person name="Ashoor H."/>
            <person name="Bougouffa S."/>
            <person name="Bajic V.B."/>
            <person name="Ryu T."/>
            <person name="Ravasi T."/>
            <person name="Bayer T."/>
            <person name="Micklem G."/>
            <person name="Kim H."/>
            <person name="Bhak J."/>
            <person name="Lajeunesse T.C."/>
            <person name="Voolstra C.R."/>
        </authorList>
    </citation>
    <scope>NUCLEOTIDE SEQUENCE [LARGE SCALE GENOMIC DNA]</scope>
    <source>
        <strain evidence="2 3">CCMP2467</strain>
    </source>
</reference>